<accession>A0ACB6ZRW5</accession>
<dbReference type="EMBL" id="MU117969">
    <property type="protein sequence ID" value="KAF9652367.1"/>
    <property type="molecule type" value="Genomic_DNA"/>
</dbReference>
<comment type="caution">
    <text evidence="1">The sequence shown here is derived from an EMBL/GenBank/DDBJ whole genome shotgun (WGS) entry which is preliminary data.</text>
</comment>
<evidence type="ECO:0000313" key="1">
    <source>
        <dbReference type="EMBL" id="KAF9652367.1"/>
    </source>
</evidence>
<name>A0ACB6ZRW5_THEGA</name>
<gene>
    <name evidence="1" type="ORF">BDM02DRAFT_3089443</name>
</gene>
<proteinExistence type="predicted"/>
<evidence type="ECO:0000313" key="2">
    <source>
        <dbReference type="Proteomes" id="UP000886501"/>
    </source>
</evidence>
<dbReference type="Proteomes" id="UP000886501">
    <property type="component" value="Unassembled WGS sequence"/>
</dbReference>
<organism evidence="1 2">
    <name type="scientific">Thelephora ganbajun</name>
    <name type="common">Ganba fungus</name>
    <dbReference type="NCBI Taxonomy" id="370292"/>
    <lineage>
        <taxon>Eukaryota</taxon>
        <taxon>Fungi</taxon>
        <taxon>Dikarya</taxon>
        <taxon>Basidiomycota</taxon>
        <taxon>Agaricomycotina</taxon>
        <taxon>Agaricomycetes</taxon>
        <taxon>Thelephorales</taxon>
        <taxon>Thelephoraceae</taxon>
        <taxon>Thelephora</taxon>
    </lineage>
</organism>
<protein>
    <submittedName>
        <fullName evidence="1">Phosphoglycerate mutase-like protein</fullName>
    </submittedName>
</protein>
<keyword evidence="2" id="KW-1185">Reference proteome</keyword>
<reference evidence="1" key="1">
    <citation type="submission" date="2019-10" db="EMBL/GenBank/DDBJ databases">
        <authorList>
            <consortium name="DOE Joint Genome Institute"/>
            <person name="Kuo A."/>
            <person name="Miyauchi S."/>
            <person name="Kiss E."/>
            <person name="Drula E."/>
            <person name="Kohler A."/>
            <person name="Sanchez-Garcia M."/>
            <person name="Andreopoulos B."/>
            <person name="Barry K.W."/>
            <person name="Bonito G."/>
            <person name="Buee M."/>
            <person name="Carver A."/>
            <person name="Chen C."/>
            <person name="Cichocki N."/>
            <person name="Clum A."/>
            <person name="Culley D."/>
            <person name="Crous P.W."/>
            <person name="Fauchery L."/>
            <person name="Girlanda M."/>
            <person name="Hayes R."/>
            <person name="Keri Z."/>
            <person name="Labutti K."/>
            <person name="Lipzen A."/>
            <person name="Lombard V."/>
            <person name="Magnuson J."/>
            <person name="Maillard F."/>
            <person name="Morin E."/>
            <person name="Murat C."/>
            <person name="Nolan M."/>
            <person name="Ohm R."/>
            <person name="Pangilinan J."/>
            <person name="Pereira M."/>
            <person name="Perotto S."/>
            <person name="Peter M."/>
            <person name="Riley R."/>
            <person name="Sitrit Y."/>
            <person name="Stielow B."/>
            <person name="Szollosi G."/>
            <person name="Zifcakova L."/>
            <person name="Stursova M."/>
            <person name="Spatafora J.W."/>
            <person name="Tedersoo L."/>
            <person name="Vaario L.-M."/>
            <person name="Yamada A."/>
            <person name="Yan M."/>
            <person name="Wang P."/>
            <person name="Xu J."/>
            <person name="Bruns T."/>
            <person name="Baldrian P."/>
            <person name="Vilgalys R."/>
            <person name="Henrissat B."/>
            <person name="Grigoriev I.V."/>
            <person name="Hibbett D."/>
            <person name="Nagy L.G."/>
            <person name="Martin F.M."/>
        </authorList>
    </citation>
    <scope>NUCLEOTIDE SEQUENCE</scope>
    <source>
        <strain evidence="1">P2</strain>
    </source>
</reference>
<reference evidence="1" key="2">
    <citation type="journal article" date="2020" name="Nat. Commun.">
        <title>Large-scale genome sequencing of mycorrhizal fungi provides insights into the early evolution of symbiotic traits.</title>
        <authorList>
            <person name="Miyauchi S."/>
            <person name="Kiss E."/>
            <person name="Kuo A."/>
            <person name="Drula E."/>
            <person name="Kohler A."/>
            <person name="Sanchez-Garcia M."/>
            <person name="Morin E."/>
            <person name="Andreopoulos B."/>
            <person name="Barry K.W."/>
            <person name="Bonito G."/>
            <person name="Buee M."/>
            <person name="Carver A."/>
            <person name="Chen C."/>
            <person name="Cichocki N."/>
            <person name="Clum A."/>
            <person name="Culley D."/>
            <person name="Crous P.W."/>
            <person name="Fauchery L."/>
            <person name="Girlanda M."/>
            <person name="Hayes R.D."/>
            <person name="Keri Z."/>
            <person name="LaButti K."/>
            <person name="Lipzen A."/>
            <person name="Lombard V."/>
            <person name="Magnuson J."/>
            <person name="Maillard F."/>
            <person name="Murat C."/>
            <person name="Nolan M."/>
            <person name="Ohm R.A."/>
            <person name="Pangilinan J."/>
            <person name="Pereira M.F."/>
            <person name="Perotto S."/>
            <person name="Peter M."/>
            <person name="Pfister S."/>
            <person name="Riley R."/>
            <person name="Sitrit Y."/>
            <person name="Stielow J.B."/>
            <person name="Szollosi G."/>
            <person name="Zifcakova L."/>
            <person name="Stursova M."/>
            <person name="Spatafora J.W."/>
            <person name="Tedersoo L."/>
            <person name="Vaario L.M."/>
            <person name="Yamada A."/>
            <person name="Yan M."/>
            <person name="Wang P."/>
            <person name="Xu J."/>
            <person name="Bruns T."/>
            <person name="Baldrian P."/>
            <person name="Vilgalys R."/>
            <person name="Dunand C."/>
            <person name="Henrissat B."/>
            <person name="Grigoriev I.V."/>
            <person name="Hibbett D."/>
            <person name="Nagy L.G."/>
            <person name="Martin F.M."/>
        </authorList>
    </citation>
    <scope>NUCLEOTIDE SEQUENCE</scope>
    <source>
        <strain evidence="1">P2</strain>
    </source>
</reference>
<sequence>MVSATGSEINHSGHVPLDVENYPVAPSMLRLEQVHMFIRHGERTPVSVRMSEAPANIPSAWLLCKEGRKFEAAVANLTGSSTLRVERVVEKEDGSFESGECLLGELTDVGRKSTYNFGAALRSLYIEKLNFLPDVVQSDSEVYFRSTNLPRTVESLQQIVHGLYPPSKQAEAFVSKIRTRNPKDENLFGNAAACERLKTLMLKFAQAATIAWNPTLEPLDGKISKYIGGNPVRLDGKPRASGILDTVRAARAHGIRIPAAFHDKAIMDPLVSCIEQSLPHVLIVLQEKAVVEEWFSGYKTEEVRKLAMGRLLAETSRKMNQRVTEDGRNPLKILIHSTHDTAIAGLLGTLEVFDDRWPDFTAAVTFELFKETLDSKPAGSSLMRFLSSFTALMFKRSTVDVRARYQNRTLVLPLCQKVRDHLGGHPEFCTLEAFSRRVKELTPNWEVECVVPGHR</sequence>